<dbReference type="OrthoDB" id="5519839at2"/>
<keyword evidence="2" id="KW-1185">Reference proteome</keyword>
<gene>
    <name evidence="1" type="ORF">D7V88_03455</name>
</gene>
<protein>
    <submittedName>
        <fullName evidence="1">Uncharacterized protein</fullName>
    </submittedName>
</protein>
<dbReference type="Proteomes" id="UP000268094">
    <property type="component" value="Unassembled WGS sequence"/>
</dbReference>
<dbReference type="RefSeq" id="WP_120539153.1">
    <property type="nucleotide sequence ID" value="NZ_RAVZ01000012.1"/>
</dbReference>
<organism evidence="1 2">
    <name type="scientific">Corallococcus terminator</name>
    <dbReference type="NCBI Taxonomy" id="2316733"/>
    <lineage>
        <taxon>Bacteria</taxon>
        <taxon>Pseudomonadati</taxon>
        <taxon>Myxococcota</taxon>
        <taxon>Myxococcia</taxon>
        <taxon>Myxococcales</taxon>
        <taxon>Cystobacterineae</taxon>
        <taxon>Myxococcaceae</taxon>
        <taxon>Corallococcus</taxon>
    </lineage>
</organism>
<reference evidence="2" key="1">
    <citation type="submission" date="2018-09" db="EMBL/GenBank/DDBJ databases">
        <authorList>
            <person name="Livingstone P.G."/>
            <person name="Whitworth D.E."/>
        </authorList>
    </citation>
    <scope>NUCLEOTIDE SEQUENCE [LARGE SCALE GENOMIC DNA]</scope>
    <source>
        <strain evidence="2">CA054A</strain>
    </source>
</reference>
<name>A0A3A8JLM6_9BACT</name>
<accession>A0A3A8JLM6</accession>
<evidence type="ECO:0000313" key="2">
    <source>
        <dbReference type="Proteomes" id="UP000268094"/>
    </source>
</evidence>
<sequence length="113" mass="12217">MPDAFALNGRVALQRNALPEVTLSTTPDAPDAKVAALSKLAGTRAKLDVDVAVLKALDGRSSRLPPVAPQPVKLQDLVRAARRKLATERQREVGVWVDTRVKLTTRLVTALED</sequence>
<proteinExistence type="predicted"/>
<dbReference type="AlphaFoldDB" id="A0A3A8JLM6"/>
<dbReference type="EMBL" id="RAVZ01000012">
    <property type="protein sequence ID" value="RKG93204.1"/>
    <property type="molecule type" value="Genomic_DNA"/>
</dbReference>
<evidence type="ECO:0000313" key="1">
    <source>
        <dbReference type="EMBL" id="RKG93204.1"/>
    </source>
</evidence>
<comment type="caution">
    <text evidence="1">The sequence shown here is derived from an EMBL/GenBank/DDBJ whole genome shotgun (WGS) entry which is preliminary data.</text>
</comment>